<keyword evidence="1" id="KW-1133">Transmembrane helix</keyword>
<organism evidence="2 3">
    <name type="scientific">Parabacteroides johnsonii CL02T12C29</name>
    <dbReference type="NCBI Taxonomy" id="999419"/>
    <lineage>
        <taxon>Bacteria</taxon>
        <taxon>Pseudomonadati</taxon>
        <taxon>Bacteroidota</taxon>
        <taxon>Bacteroidia</taxon>
        <taxon>Bacteroidales</taxon>
        <taxon>Tannerellaceae</taxon>
        <taxon>Parabacteroides</taxon>
    </lineage>
</organism>
<evidence type="ECO:0000313" key="3">
    <source>
        <dbReference type="Proteomes" id="UP000001218"/>
    </source>
</evidence>
<protein>
    <submittedName>
        <fullName evidence="2">Uncharacterized protein</fullName>
    </submittedName>
</protein>
<accession>K5Y3J3</accession>
<keyword evidence="1" id="KW-0472">Membrane</keyword>
<comment type="caution">
    <text evidence="2">The sequence shown here is derived from an EMBL/GenBank/DDBJ whole genome shotgun (WGS) entry which is preliminary data.</text>
</comment>
<dbReference type="Proteomes" id="UP000001218">
    <property type="component" value="Unassembled WGS sequence"/>
</dbReference>
<dbReference type="AlphaFoldDB" id="K5Y3J3"/>
<dbReference type="EMBL" id="AGZP01000027">
    <property type="protein sequence ID" value="EKN07672.1"/>
    <property type="molecule type" value="Genomic_DNA"/>
</dbReference>
<evidence type="ECO:0000256" key="1">
    <source>
        <dbReference type="SAM" id="Phobius"/>
    </source>
</evidence>
<gene>
    <name evidence="2" type="ORF">HMPREF1077_02784</name>
</gene>
<sequence>MDVAIFSFGLMAALAVGFCVFLYTPAGKRWKDRNL</sequence>
<reference evidence="2 3" key="1">
    <citation type="submission" date="2012-02" db="EMBL/GenBank/DDBJ databases">
        <title>The Genome Sequence of Parabacteroides johnsonii CL02T12C29.</title>
        <authorList>
            <consortium name="The Broad Institute Genome Sequencing Platform"/>
            <person name="Earl A."/>
            <person name="Ward D."/>
            <person name="Feldgarden M."/>
            <person name="Gevers D."/>
            <person name="Zitomersky N.L."/>
            <person name="Coyne M.J."/>
            <person name="Comstock L.E."/>
            <person name="Young S.K."/>
            <person name="Zeng Q."/>
            <person name="Gargeya S."/>
            <person name="Fitzgerald M."/>
            <person name="Haas B."/>
            <person name="Abouelleil A."/>
            <person name="Alvarado L."/>
            <person name="Arachchi H.M."/>
            <person name="Berlin A."/>
            <person name="Chapman S.B."/>
            <person name="Gearin G."/>
            <person name="Goldberg J."/>
            <person name="Griggs A."/>
            <person name="Gujja S."/>
            <person name="Hansen M."/>
            <person name="Heiman D."/>
            <person name="Howarth C."/>
            <person name="Larimer J."/>
            <person name="Lui A."/>
            <person name="MacDonald P.J.P."/>
            <person name="McCowen C."/>
            <person name="Montmayeur A."/>
            <person name="Murphy C."/>
            <person name="Neiman D."/>
            <person name="Pearson M."/>
            <person name="Priest M."/>
            <person name="Roberts A."/>
            <person name="Saif S."/>
            <person name="Shea T."/>
            <person name="Sisk P."/>
            <person name="Stolte C."/>
            <person name="Sykes S."/>
            <person name="Wortman J."/>
            <person name="Nusbaum C."/>
            <person name="Birren B."/>
        </authorList>
    </citation>
    <scope>NUCLEOTIDE SEQUENCE [LARGE SCALE GENOMIC DNA]</scope>
    <source>
        <strain evidence="2 3">CL02T12C29</strain>
    </source>
</reference>
<feature type="transmembrane region" description="Helical" evidence="1">
    <location>
        <begin position="6"/>
        <end position="26"/>
    </location>
</feature>
<proteinExistence type="predicted"/>
<name>K5Y3J3_9BACT</name>
<dbReference type="HOGENOM" id="CLU_220467_0_0_10"/>
<evidence type="ECO:0000313" key="2">
    <source>
        <dbReference type="EMBL" id="EKN07672.1"/>
    </source>
</evidence>
<keyword evidence="1" id="KW-0812">Transmembrane</keyword>